<evidence type="ECO:0000256" key="1">
    <source>
        <dbReference type="ARBA" id="ARBA00007913"/>
    </source>
</evidence>
<reference evidence="10 11" key="1">
    <citation type="journal article" date="2016" name="Mol. Biol. Evol.">
        <title>Comparative Genomics of Early-Diverging Mushroom-Forming Fungi Provides Insights into the Origins of Lignocellulose Decay Capabilities.</title>
        <authorList>
            <person name="Nagy L.G."/>
            <person name="Riley R."/>
            <person name="Tritt A."/>
            <person name="Adam C."/>
            <person name="Daum C."/>
            <person name="Floudas D."/>
            <person name="Sun H."/>
            <person name="Yadav J.S."/>
            <person name="Pangilinan J."/>
            <person name="Larsson K.H."/>
            <person name="Matsuura K."/>
            <person name="Barry K."/>
            <person name="Labutti K."/>
            <person name="Kuo R."/>
            <person name="Ohm R.A."/>
            <person name="Bhattacharya S.S."/>
            <person name="Shirouzu T."/>
            <person name="Yoshinaga Y."/>
            <person name="Martin F.M."/>
            <person name="Grigoriev I.V."/>
            <person name="Hibbett D.S."/>
        </authorList>
    </citation>
    <scope>NUCLEOTIDE SEQUENCE [LARGE SCALE GENOMIC DNA]</scope>
    <source>
        <strain evidence="10 11">CBS 109695</strain>
    </source>
</reference>
<dbReference type="InterPro" id="IPR041677">
    <property type="entry name" value="DNA2/NAM7_AAA_11"/>
</dbReference>
<dbReference type="AlphaFoldDB" id="A0A166T2N6"/>
<dbReference type="STRING" id="436010.A0A166T2N6"/>
<keyword evidence="3 10" id="KW-0378">Hydrolase</keyword>
<evidence type="ECO:0000313" key="10">
    <source>
        <dbReference type="EMBL" id="KZP30119.1"/>
    </source>
</evidence>
<evidence type="ECO:0000256" key="3">
    <source>
        <dbReference type="ARBA" id="ARBA00022801"/>
    </source>
</evidence>
<dbReference type="Pfam" id="PF13087">
    <property type="entry name" value="AAA_12"/>
    <property type="match status" value="1"/>
</dbReference>
<evidence type="ECO:0000313" key="11">
    <source>
        <dbReference type="Proteomes" id="UP000076532"/>
    </source>
</evidence>
<evidence type="ECO:0000259" key="9">
    <source>
        <dbReference type="Pfam" id="PF13087"/>
    </source>
</evidence>
<evidence type="ECO:0000256" key="6">
    <source>
        <dbReference type="SAM" id="Coils"/>
    </source>
</evidence>
<dbReference type="GO" id="GO:0005737">
    <property type="term" value="C:cytoplasm"/>
    <property type="evidence" value="ECO:0007669"/>
    <property type="project" value="TreeGrafter"/>
</dbReference>
<dbReference type="Pfam" id="PF13086">
    <property type="entry name" value="AAA_11"/>
    <property type="match status" value="1"/>
</dbReference>
<dbReference type="GO" id="GO:0005694">
    <property type="term" value="C:chromosome"/>
    <property type="evidence" value="ECO:0007669"/>
    <property type="project" value="UniProtKB-ARBA"/>
</dbReference>
<gene>
    <name evidence="10" type="ORF">FIBSPDRAFT_815341</name>
</gene>
<dbReference type="PANTHER" id="PTHR10887:SF517">
    <property type="entry name" value="RNA HELICASE NONSENSE MRNA REDUCING FACTOR"/>
    <property type="match status" value="1"/>
</dbReference>
<feature type="region of interest" description="Disordered" evidence="7">
    <location>
        <begin position="99"/>
        <end position="176"/>
    </location>
</feature>
<evidence type="ECO:0000256" key="7">
    <source>
        <dbReference type="SAM" id="MobiDB-lite"/>
    </source>
</evidence>
<dbReference type="InterPro" id="IPR027417">
    <property type="entry name" value="P-loop_NTPase"/>
</dbReference>
<feature type="compositionally biased region" description="Polar residues" evidence="7">
    <location>
        <begin position="99"/>
        <end position="111"/>
    </location>
</feature>
<keyword evidence="2" id="KW-0547">Nucleotide-binding</keyword>
<evidence type="ECO:0000256" key="4">
    <source>
        <dbReference type="ARBA" id="ARBA00022806"/>
    </source>
</evidence>
<keyword evidence="6" id="KW-0175">Coiled coil</keyword>
<dbReference type="InterPro" id="IPR045055">
    <property type="entry name" value="DNA2/NAM7-like"/>
</dbReference>
<dbReference type="SUPFAM" id="SSF52540">
    <property type="entry name" value="P-loop containing nucleoside triphosphate hydrolases"/>
    <property type="match status" value="1"/>
</dbReference>
<keyword evidence="11" id="KW-1185">Reference proteome</keyword>
<protein>
    <submittedName>
        <fullName evidence="10">P-loop containing nucleoside triphosphate hydrolase protein</fullName>
    </submittedName>
</protein>
<dbReference type="PANTHER" id="PTHR10887">
    <property type="entry name" value="DNA2/NAM7 HELICASE FAMILY"/>
    <property type="match status" value="1"/>
</dbReference>
<organism evidence="10 11">
    <name type="scientific">Athelia psychrophila</name>
    <dbReference type="NCBI Taxonomy" id="1759441"/>
    <lineage>
        <taxon>Eukaryota</taxon>
        <taxon>Fungi</taxon>
        <taxon>Dikarya</taxon>
        <taxon>Basidiomycota</taxon>
        <taxon>Agaricomycotina</taxon>
        <taxon>Agaricomycetes</taxon>
        <taxon>Agaricomycetidae</taxon>
        <taxon>Atheliales</taxon>
        <taxon>Atheliaceae</taxon>
        <taxon>Athelia</taxon>
    </lineage>
</organism>
<feature type="domain" description="DNA2/NAM7 helicase-like C-terminal" evidence="9">
    <location>
        <begin position="673"/>
        <end position="890"/>
    </location>
</feature>
<comment type="similarity">
    <text evidence="1">Belongs to the DNA2/NAM7 helicase family.</text>
</comment>
<dbReference type="Proteomes" id="UP000076532">
    <property type="component" value="Unassembled WGS sequence"/>
</dbReference>
<name>A0A166T2N6_9AGAM</name>
<dbReference type="GO" id="GO:0016787">
    <property type="term" value="F:hydrolase activity"/>
    <property type="evidence" value="ECO:0007669"/>
    <property type="project" value="UniProtKB-KW"/>
</dbReference>
<dbReference type="OrthoDB" id="6513042at2759"/>
<evidence type="ECO:0000256" key="2">
    <source>
        <dbReference type="ARBA" id="ARBA00022741"/>
    </source>
</evidence>
<keyword evidence="5" id="KW-0067">ATP-binding</keyword>
<sequence length="962" mass="107114">MATRYSRLAKDHLKHAATVRPRGFPSAGHWARPYHSCQSSVSALPGDAATPLKGSRIASARRRSYLAIRTFFTSNTAPLRERHPRLAVPRSFHSFPNHSRSYTTTVNTRSEGLTREEEEWAHTADLPTLAPSSDPAPRFDWRKRAPSQTRSIKAEKGKSGRMTKRKLPPPIAVQPGQPFHDEIKAYAARFLPLLKAEQAEEEAVYKERLANWSLARLQEEGYCLTDMAAYWLDTTQFGMPMAAFSLGPGMTLPEHRLNNGTQVLISRIDPLKEPPITGKVVSHSLSQLKVAFNDKFDLEKGAWRLDLGLSSIVYERMRNAITHFNHDTAALEQYDASSPPDREIIYQGTHLRDVLLRSFSPASVSTHEPFQEADDVNYVSHDLLEHSSREPGDHGGAFKDDMRIQSWARRYSVLDPVRVEGDPVLDGMNATQVRAAAMMISERVSLVQGPPGTGKTKTIIQTVNLLKGHFQVVHPILVCTYTNVAVDNLVEGFAAAGVKPVRVAFGGQVKASLQEYTLEYKEKIHPLRPMLDKLSEDEKTLQTDIAELRKKMAELQKSPKGFEVRLSRMKFAAITKDRQLGVTRARKHSLRQRILREIMFEADVICTTCLTAAANALNVIDFPVVFLDEASMSTEPASLIPIMKGAKHLALIGDHKQLPPIITSTEAQVGGLGISLFERLTEEGVVPSVMLDVQYRMHPSISRFPASEFYNLSLQDGTIDAAGNIPSRLLPPSSSSLEMNEATGHRPSVVFLDHASSESMKDRSRVNHNEGSIVCSIVEDLLLQNPDLQGKDIGIIAPYAAQISLLTRMLNQNPIYRKRFEESLGSERAKQLANVEIKTVDGFEGREKEVIIFSTVRCNQGGYIGFLADRRRLNVGLTRAKRGLFVVGNMGTLKAAKTATSEDTGIRIKGGEVWRRYVEFLEKEGMVIQLKGQRLEQLLYGNGPRPLTQQQVQARIAAAYLG</sequence>
<accession>A0A166T2N6</accession>
<feature type="coiled-coil region" evidence="6">
    <location>
        <begin position="531"/>
        <end position="558"/>
    </location>
</feature>
<evidence type="ECO:0000256" key="5">
    <source>
        <dbReference type="ARBA" id="ARBA00022840"/>
    </source>
</evidence>
<dbReference type="InterPro" id="IPR047187">
    <property type="entry name" value="SF1_C_Upf1"/>
</dbReference>
<evidence type="ECO:0000259" key="8">
    <source>
        <dbReference type="Pfam" id="PF13086"/>
    </source>
</evidence>
<dbReference type="GO" id="GO:0003724">
    <property type="term" value="F:RNA helicase activity"/>
    <property type="evidence" value="ECO:0007669"/>
    <property type="project" value="TreeGrafter"/>
</dbReference>
<dbReference type="GO" id="GO:0000184">
    <property type="term" value="P:nuclear-transcribed mRNA catabolic process, nonsense-mediated decay"/>
    <property type="evidence" value="ECO:0007669"/>
    <property type="project" value="TreeGrafter"/>
</dbReference>
<dbReference type="FunFam" id="3.40.50.300:FF:000326">
    <property type="entry name" value="P-loop containing nucleoside triphosphate hydrolase"/>
    <property type="match status" value="1"/>
</dbReference>
<feature type="domain" description="DNA2/NAM7 helicase helicase" evidence="8">
    <location>
        <begin position="428"/>
        <end position="664"/>
    </location>
</feature>
<dbReference type="InterPro" id="IPR041679">
    <property type="entry name" value="DNA2/NAM7-like_C"/>
</dbReference>
<proteinExistence type="inferred from homology"/>
<dbReference type="EMBL" id="KV417495">
    <property type="protein sequence ID" value="KZP30119.1"/>
    <property type="molecule type" value="Genomic_DNA"/>
</dbReference>
<keyword evidence="4" id="KW-0347">Helicase</keyword>
<dbReference type="Gene3D" id="3.40.50.300">
    <property type="entry name" value="P-loop containing nucleotide triphosphate hydrolases"/>
    <property type="match status" value="2"/>
</dbReference>
<dbReference type="GO" id="GO:0005524">
    <property type="term" value="F:ATP binding"/>
    <property type="evidence" value="ECO:0007669"/>
    <property type="project" value="UniProtKB-KW"/>
</dbReference>
<dbReference type="CDD" id="cd18808">
    <property type="entry name" value="SF1_C_Upf1"/>
    <property type="match status" value="1"/>
</dbReference>